<evidence type="ECO:0000313" key="1">
    <source>
        <dbReference type="EMBL" id="KND98550.1"/>
    </source>
</evidence>
<accession>A0A0L0NY25</accession>
<organism evidence="1 2">
    <name type="scientific">Candidozyma auris</name>
    <name type="common">Yeast</name>
    <name type="synonym">Candida auris</name>
    <dbReference type="NCBI Taxonomy" id="498019"/>
    <lineage>
        <taxon>Eukaryota</taxon>
        <taxon>Fungi</taxon>
        <taxon>Dikarya</taxon>
        <taxon>Ascomycota</taxon>
        <taxon>Saccharomycotina</taxon>
        <taxon>Pichiomycetes</taxon>
        <taxon>Metschnikowiaceae</taxon>
        <taxon>Candidozyma</taxon>
    </lineage>
</organism>
<proteinExistence type="predicted"/>
<name>A0A0L0NY25_CANAR</name>
<comment type="caution">
    <text evidence="1">The sequence shown here is derived from an EMBL/GenBank/DDBJ whole genome shotgun (WGS) entry which is preliminary data.</text>
</comment>
<dbReference type="VEuPathDB" id="FungiDB:QG37_04446"/>
<evidence type="ECO:0000313" key="2">
    <source>
        <dbReference type="Proteomes" id="UP000037122"/>
    </source>
</evidence>
<reference evidence="2" key="1">
    <citation type="journal article" date="2015" name="BMC Genomics">
        <title>Draft genome of a commonly misdiagnosed multidrug resistant pathogen Candida auris.</title>
        <authorList>
            <person name="Chatterjee S."/>
            <person name="Alampalli S.V."/>
            <person name="Nageshan R.K."/>
            <person name="Chettiar S.T."/>
            <person name="Joshi S."/>
            <person name="Tatu U.S."/>
        </authorList>
    </citation>
    <scope>NUCLEOTIDE SEQUENCE [LARGE SCALE GENOMIC DNA]</scope>
    <source>
        <strain evidence="2">6684</strain>
    </source>
</reference>
<protein>
    <submittedName>
        <fullName evidence="1">Uncharacterized protein</fullName>
    </submittedName>
</protein>
<dbReference type="AlphaFoldDB" id="A0A0L0NY25"/>
<gene>
    <name evidence="1" type="ORF">QG37_04446</name>
</gene>
<sequence>MGTVGLYIIRQLEGSKLELELTATLNCMVFLEVKKQYHKCEILNILIEQSPFEDFDSSIVKKHFY</sequence>
<dbReference type="Proteomes" id="UP000037122">
    <property type="component" value="Unassembled WGS sequence"/>
</dbReference>
<dbReference type="EMBL" id="LGST01000031">
    <property type="protein sequence ID" value="KND98550.1"/>
    <property type="molecule type" value="Genomic_DNA"/>
</dbReference>